<evidence type="ECO:0000313" key="2">
    <source>
        <dbReference type="EMBL" id="GFP91554.1"/>
    </source>
</evidence>
<evidence type="ECO:0000256" key="1">
    <source>
        <dbReference type="SAM" id="MobiDB-lite"/>
    </source>
</evidence>
<name>A0A830C5M0_9LAMI</name>
<organism evidence="2 3">
    <name type="scientific">Phtheirospermum japonicum</name>
    <dbReference type="NCBI Taxonomy" id="374723"/>
    <lineage>
        <taxon>Eukaryota</taxon>
        <taxon>Viridiplantae</taxon>
        <taxon>Streptophyta</taxon>
        <taxon>Embryophyta</taxon>
        <taxon>Tracheophyta</taxon>
        <taxon>Spermatophyta</taxon>
        <taxon>Magnoliopsida</taxon>
        <taxon>eudicotyledons</taxon>
        <taxon>Gunneridae</taxon>
        <taxon>Pentapetalae</taxon>
        <taxon>asterids</taxon>
        <taxon>lamiids</taxon>
        <taxon>Lamiales</taxon>
        <taxon>Orobanchaceae</taxon>
        <taxon>Orobanchaceae incertae sedis</taxon>
        <taxon>Phtheirospermum</taxon>
    </lineage>
</organism>
<dbReference type="AlphaFoldDB" id="A0A830C5M0"/>
<sequence>MYYGCRYISSCEAAWRLLGFELQYKYPPVTRLSFHLENKQSVVYEEDEDIEDVLNKKTVKESMFLEWMEENKKYPQARLLTYADAPSEFVWDRSERKWRPRKQVPCVGRLYYVPPGCGDNYYLRCLLTVVRGATCYADYRKHDGVQHASYREACYARGLLEDDREYVDGIAEASEWASAQSLRRLFVSLLSADTLARPEEVWDKSWQFLSEDVLYRQRRIFQNPGGHHPFPAFSHYPYACTADNLPLTGGDDDNSSDNKTIRFTRVKLLRPTDTLVLGRAYRLVTTQEVMKVLRAKKHAKMKKNISESGLQTESEKQSASSESENYNQGIISNRHRQRTGSANLAAGKPKLWRPSLQSITEGGS</sequence>
<accession>A0A830C5M0</accession>
<dbReference type="PANTHER" id="PTHR33413">
    <property type="entry name" value="EXPRESSED PROTEIN"/>
    <property type="match status" value="1"/>
</dbReference>
<dbReference type="Proteomes" id="UP000653305">
    <property type="component" value="Unassembled WGS sequence"/>
</dbReference>
<proteinExistence type="predicted"/>
<feature type="compositionally biased region" description="Polar residues" evidence="1">
    <location>
        <begin position="355"/>
        <end position="364"/>
    </location>
</feature>
<reference evidence="2" key="1">
    <citation type="submission" date="2020-07" db="EMBL/GenBank/DDBJ databases">
        <title>Ethylene signaling mediates host invasion by parasitic plants.</title>
        <authorList>
            <person name="Yoshida S."/>
        </authorList>
    </citation>
    <scope>NUCLEOTIDE SEQUENCE</scope>
    <source>
        <strain evidence="2">Okayama</strain>
    </source>
</reference>
<dbReference type="InterPro" id="IPR025322">
    <property type="entry name" value="PADRE_dom"/>
</dbReference>
<gene>
    <name evidence="2" type="ORF">PHJA_001299400</name>
</gene>
<feature type="region of interest" description="Disordered" evidence="1">
    <location>
        <begin position="297"/>
        <end position="364"/>
    </location>
</feature>
<dbReference type="Pfam" id="PF14009">
    <property type="entry name" value="PADRE"/>
    <property type="match status" value="1"/>
</dbReference>
<comment type="caution">
    <text evidence="2">The sequence shown here is derived from an EMBL/GenBank/DDBJ whole genome shotgun (WGS) entry which is preliminary data.</text>
</comment>
<keyword evidence="3" id="KW-1185">Reference proteome</keyword>
<evidence type="ECO:0000313" key="3">
    <source>
        <dbReference type="Proteomes" id="UP000653305"/>
    </source>
</evidence>
<dbReference type="PANTHER" id="PTHR33413:SF4">
    <property type="entry name" value="D-RIBOSE-BINDING PERIPLASMIC PROTEIN"/>
    <property type="match status" value="1"/>
</dbReference>
<dbReference type="OrthoDB" id="747498at2759"/>
<protein>
    <submittedName>
        <fullName evidence="2">Uncharacterized protein</fullName>
    </submittedName>
</protein>
<dbReference type="EMBL" id="BMAC01000248">
    <property type="protein sequence ID" value="GFP91554.1"/>
    <property type="molecule type" value="Genomic_DNA"/>
</dbReference>